<dbReference type="STRING" id="1385514.N782_05420"/>
<sequence length="161" mass="18129">MDMLLWVLVVAGFIVSYIGLIYPVLPSPLFLWVSLLIYQFFINPNELSIWFWITMIILTVLLIISDIIINSKAVKRFGGSKWGERMAAVGVIVGSFIIPPFGVIVVPFVLVFITEMVQKEDVEKAFRSSLGALVGFLGGTIAKLIIQTFIIIWFVISVFIW</sequence>
<gene>
    <name evidence="2" type="ORF">N782_05420</name>
</gene>
<dbReference type="OrthoDB" id="9808460at2"/>
<accession>A0A0A2TCR7</accession>
<dbReference type="EMBL" id="AVBF01000014">
    <property type="protein sequence ID" value="KGP73319.1"/>
    <property type="molecule type" value="Genomic_DNA"/>
</dbReference>
<keyword evidence="1" id="KW-0472">Membrane</keyword>
<protein>
    <submittedName>
        <fullName evidence="2">Membrane protein</fullName>
    </submittedName>
</protein>
<keyword evidence="1" id="KW-1133">Transmembrane helix</keyword>
<keyword evidence="1" id="KW-0812">Transmembrane</keyword>
<dbReference type="AlphaFoldDB" id="A0A0A2TCR7"/>
<reference evidence="2 3" key="1">
    <citation type="journal article" date="2015" name="Stand. Genomic Sci.">
        <title>High quality draft genome sequence of the moderately halophilic bacterium Pontibacillus yanchengensis Y32(T) and comparison among Pontibacillus genomes.</title>
        <authorList>
            <person name="Huang J."/>
            <person name="Qiao Z.X."/>
            <person name="Tang J.W."/>
            <person name="Wang G."/>
        </authorList>
    </citation>
    <scope>NUCLEOTIDE SEQUENCE [LARGE SCALE GENOMIC DNA]</scope>
    <source>
        <strain evidence="2 3">Y32</strain>
    </source>
</reference>
<proteinExistence type="predicted"/>
<dbReference type="PANTHER" id="PTHR39165">
    <property type="entry name" value="IG HYPOTHETICAL 17883"/>
    <property type="match status" value="1"/>
</dbReference>
<organism evidence="2 3">
    <name type="scientific">Pontibacillus yanchengensis Y32</name>
    <dbReference type="NCBI Taxonomy" id="1385514"/>
    <lineage>
        <taxon>Bacteria</taxon>
        <taxon>Bacillati</taxon>
        <taxon>Bacillota</taxon>
        <taxon>Bacilli</taxon>
        <taxon>Bacillales</taxon>
        <taxon>Bacillaceae</taxon>
        <taxon>Pontibacillus</taxon>
    </lineage>
</organism>
<comment type="caution">
    <text evidence="2">The sequence shown here is derived from an EMBL/GenBank/DDBJ whole genome shotgun (WGS) entry which is preliminary data.</text>
</comment>
<evidence type="ECO:0000256" key="1">
    <source>
        <dbReference type="SAM" id="Phobius"/>
    </source>
</evidence>
<dbReference type="RefSeq" id="WP_036817813.1">
    <property type="nucleotide sequence ID" value="NZ_AVBF01000014.1"/>
</dbReference>
<feature type="transmembrane region" description="Helical" evidence="1">
    <location>
        <begin position="89"/>
        <end position="113"/>
    </location>
</feature>
<dbReference type="eggNOG" id="COG2839">
    <property type="taxonomic scope" value="Bacteria"/>
</dbReference>
<dbReference type="InterPro" id="IPR007403">
    <property type="entry name" value="DUF456"/>
</dbReference>
<dbReference type="Pfam" id="PF04306">
    <property type="entry name" value="DUF456"/>
    <property type="match status" value="1"/>
</dbReference>
<feature type="transmembrane region" description="Helical" evidence="1">
    <location>
        <begin position="133"/>
        <end position="160"/>
    </location>
</feature>
<feature type="transmembrane region" description="Helical" evidence="1">
    <location>
        <begin position="47"/>
        <end position="69"/>
    </location>
</feature>
<name>A0A0A2TCR7_9BACI</name>
<keyword evidence="3" id="KW-1185">Reference proteome</keyword>
<dbReference type="Proteomes" id="UP000030147">
    <property type="component" value="Unassembled WGS sequence"/>
</dbReference>
<evidence type="ECO:0000313" key="3">
    <source>
        <dbReference type="Proteomes" id="UP000030147"/>
    </source>
</evidence>
<evidence type="ECO:0000313" key="2">
    <source>
        <dbReference type="EMBL" id="KGP73319.1"/>
    </source>
</evidence>
<dbReference type="PANTHER" id="PTHR39165:SF1">
    <property type="entry name" value="DUF456 DOMAIN-CONTAINING PROTEIN"/>
    <property type="match status" value="1"/>
</dbReference>